<accession>A0ABU6J7S4</accession>
<protein>
    <submittedName>
        <fullName evidence="2">Uncharacterized protein</fullName>
    </submittedName>
</protein>
<evidence type="ECO:0000313" key="2">
    <source>
        <dbReference type="EMBL" id="MEC4719686.1"/>
    </source>
</evidence>
<evidence type="ECO:0000313" key="3">
    <source>
        <dbReference type="Proteomes" id="UP001352263"/>
    </source>
</evidence>
<gene>
    <name evidence="2" type="ORF">RY831_11045</name>
</gene>
<feature type="region of interest" description="Disordered" evidence="1">
    <location>
        <begin position="169"/>
        <end position="189"/>
    </location>
</feature>
<name>A0ABU6J7S4_9BURK</name>
<reference evidence="2 3" key="1">
    <citation type="submission" date="2023-10" db="EMBL/GenBank/DDBJ databases">
        <title>Noviherbaspirillum sp. CPCC 100848 genome assembly.</title>
        <authorList>
            <person name="Li X.Y."/>
            <person name="Fang X.M."/>
        </authorList>
    </citation>
    <scope>NUCLEOTIDE SEQUENCE [LARGE SCALE GENOMIC DNA]</scope>
    <source>
        <strain evidence="2 3">CPCC 100848</strain>
    </source>
</reference>
<dbReference type="EMBL" id="JAWIIV010000007">
    <property type="protein sequence ID" value="MEC4719686.1"/>
    <property type="molecule type" value="Genomic_DNA"/>
</dbReference>
<proteinExistence type="predicted"/>
<keyword evidence="3" id="KW-1185">Reference proteome</keyword>
<dbReference type="RefSeq" id="WP_326506395.1">
    <property type="nucleotide sequence ID" value="NZ_JAWIIV010000007.1"/>
</dbReference>
<comment type="caution">
    <text evidence="2">The sequence shown here is derived from an EMBL/GenBank/DDBJ whole genome shotgun (WGS) entry which is preliminary data.</text>
</comment>
<evidence type="ECO:0000256" key="1">
    <source>
        <dbReference type="SAM" id="MobiDB-lite"/>
    </source>
</evidence>
<sequence>MLTATYSIIAIAAEQDKARHMLGRLQQHMENAWKGMQRLDFATLDATFNRLMHFEHFCRSRKIERYVMPTLRRFGRDAEVLVADLESLGSKATGILRAVGEQLSAAFDHGLARAGELCNSMELYCRHVSTRLDREERELLPMARHLLTVEDWFGIAAQSLSETSRQWKVRQPRTGLPSMHADRSSANYH</sequence>
<dbReference type="Proteomes" id="UP001352263">
    <property type="component" value="Unassembled WGS sequence"/>
</dbReference>
<dbReference type="Gene3D" id="1.20.120.520">
    <property type="entry name" value="nmb1532 protein domain like"/>
    <property type="match status" value="1"/>
</dbReference>
<organism evidence="2 3">
    <name type="scientific">Noviherbaspirillum album</name>
    <dbReference type="NCBI Taxonomy" id="3080276"/>
    <lineage>
        <taxon>Bacteria</taxon>
        <taxon>Pseudomonadati</taxon>
        <taxon>Pseudomonadota</taxon>
        <taxon>Betaproteobacteria</taxon>
        <taxon>Burkholderiales</taxon>
        <taxon>Oxalobacteraceae</taxon>
        <taxon>Noviherbaspirillum</taxon>
    </lineage>
</organism>